<evidence type="ECO:0000259" key="8">
    <source>
        <dbReference type="PROSITE" id="PS51085"/>
    </source>
</evidence>
<dbReference type="InterPro" id="IPR050415">
    <property type="entry name" value="MRET"/>
</dbReference>
<comment type="cofactor">
    <cofactor evidence="1">
        <name>FAD</name>
        <dbReference type="ChEBI" id="CHEBI:57692"/>
    </cofactor>
</comment>
<dbReference type="InterPro" id="IPR001041">
    <property type="entry name" value="2Fe-2S_ferredoxin-type"/>
</dbReference>
<dbReference type="InterPro" id="IPR006058">
    <property type="entry name" value="2Fe2S_fd_BS"/>
</dbReference>
<reference evidence="11" key="1">
    <citation type="submission" date="2020-02" db="EMBL/GenBank/DDBJ databases">
        <title>Streptomyces sp. ASO4wet.</title>
        <authorList>
            <person name="Risdian C."/>
            <person name="Landwehr W."/>
            <person name="Schupp P."/>
            <person name="Wink J."/>
        </authorList>
    </citation>
    <scope>NUCLEOTIDE SEQUENCE [LARGE SCALE GENOMIC DNA]</scope>
    <source>
        <strain evidence="11">ASO4wet</strain>
    </source>
</reference>
<dbReference type="PROSITE" id="PS51085">
    <property type="entry name" value="2FE2S_FER_2"/>
    <property type="match status" value="1"/>
</dbReference>
<dbReference type="CDD" id="cd00207">
    <property type="entry name" value="fer2"/>
    <property type="match status" value="1"/>
</dbReference>
<dbReference type="PANTHER" id="PTHR47354">
    <property type="entry name" value="NADH OXIDOREDUCTASE HCR"/>
    <property type="match status" value="1"/>
</dbReference>
<evidence type="ECO:0000256" key="7">
    <source>
        <dbReference type="ARBA" id="ARBA00023014"/>
    </source>
</evidence>
<dbReference type="PROSITE" id="PS51384">
    <property type="entry name" value="FAD_FR"/>
    <property type="match status" value="1"/>
</dbReference>
<dbReference type="Gene3D" id="3.10.20.30">
    <property type="match status" value="1"/>
</dbReference>
<dbReference type="PROSITE" id="PS00197">
    <property type="entry name" value="2FE2S_FER_1"/>
    <property type="match status" value="1"/>
</dbReference>
<dbReference type="EMBL" id="CP048882">
    <property type="protein sequence ID" value="QPP11083.1"/>
    <property type="molecule type" value="Genomic_DNA"/>
</dbReference>
<evidence type="ECO:0000256" key="2">
    <source>
        <dbReference type="ARBA" id="ARBA00022630"/>
    </source>
</evidence>
<evidence type="ECO:0000313" key="11">
    <source>
        <dbReference type="Proteomes" id="UP000595046"/>
    </source>
</evidence>
<dbReference type="GO" id="GO:0016491">
    <property type="term" value="F:oxidoreductase activity"/>
    <property type="evidence" value="ECO:0007669"/>
    <property type="project" value="UniProtKB-KW"/>
</dbReference>
<accession>A0A7T1TDP7</accession>
<keyword evidence="3" id="KW-0001">2Fe-2S</keyword>
<dbReference type="AlphaFoldDB" id="A0A7T1TDP7"/>
<keyword evidence="6" id="KW-0408">Iron</keyword>
<dbReference type="InterPro" id="IPR012675">
    <property type="entry name" value="Beta-grasp_dom_sf"/>
</dbReference>
<evidence type="ECO:0000256" key="4">
    <source>
        <dbReference type="ARBA" id="ARBA00022723"/>
    </source>
</evidence>
<evidence type="ECO:0000256" key="3">
    <source>
        <dbReference type="ARBA" id="ARBA00022714"/>
    </source>
</evidence>
<keyword evidence="5" id="KW-0560">Oxidoreductase</keyword>
<dbReference type="SUPFAM" id="SSF54292">
    <property type="entry name" value="2Fe-2S ferredoxin-like"/>
    <property type="match status" value="1"/>
</dbReference>
<dbReference type="GO" id="GO:0046872">
    <property type="term" value="F:metal ion binding"/>
    <property type="evidence" value="ECO:0007669"/>
    <property type="project" value="UniProtKB-KW"/>
</dbReference>
<gene>
    <name evidence="10" type="ORF">G4Z16_28450</name>
</gene>
<evidence type="ECO:0000256" key="5">
    <source>
        <dbReference type="ARBA" id="ARBA00023002"/>
    </source>
</evidence>
<dbReference type="PRINTS" id="PR00409">
    <property type="entry name" value="PHDIOXRDTASE"/>
</dbReference>
<keyword evidence="2" id="KW-0285">Flavoprotein</keyword>
<dbReference type="KEGG" id="sbat:G4Z16_28450"/>
<organism evidence="10 11">
    <name type="scientific">Streptomyces bathyalis</name>
    <dbReference type="NCBI Taxonomy" id="2710756"/>
    <lineage>
        <taxon>Bacteria</taxon>
        <taxon>Bacillati</taxon>
        <taxon>Actinomycetota</taxon>
        <taxon>Actinomycetes</taxon>
        <taxon>Kitasatosporales</taxon>
        <taxon>Streptomycetaceae</taxon>
        <taxon>Streptomyces</taxon>
    </lineage>
</organism>
<evidence type="ECO:0000313" key="10">
    <source>
        <dbReference type="EMBL" id="QPP11083.1"/>
    </source>
</evidence>
<feature type="domain" description="2Fe-2S ferredoxin-type" evidence="8">
    <location>
        <begin position="226"/>
        <end position="311"/>
    </location>
</feature>
<dbReference type="InterPro" id="IPR017938">
    <property type="entry name" value="Riboflavin_synthase-like_b-brl"/>
</dbReference>
<dbReference type="InterPro" id="IPR039261">
    <property type="entry name" value="FNR_nucleotide-bd"/>
</dbReference>
<dbReference type="SUPFAM" id="SSF52343">
    <property type="entry name" value="Ferredoxin reductase-like, C-terminal NADP-linked domain"/>
    <property type="match status" value="1"/>
</dbReference>
<dbReference type="Pfam" id="PF00111">
    <property type="entry name" value="Fer2"/>
    <property type="match status" value="1"/>
</dbReference>
<dbReference type="Proteomes" id="UP000595046">
    <property type="component" value="Chromosome"/>
</dbReference>
<sequence length="311" mass="33549">MTLTVTRREVLADAVVRLTLALPDGRPLPAWTPGAHLDLLLGAGLERQYSLCGDPGETSAYQVAVLRTDDGRGGSRHVHDELAEGATVRVRGPRNNFELADAPAYLFIAGGIGITPIVPMLAEADRRGADWKLVYGGRTLSSMAFAGPLAERWPTRVQLCPQDRSGLLDLDGLLASPSPRTAVYCCGPAPLLDAVEQRCAEWPPGALHTERFTPRVREVEEPDASFELELARSGRQLTVPADRSVLETVEEAGIEVLSSCREGTCGTCETGVLDGEPEHRDSLLTPDERAAGDVMFVCVSRCRGDRLVLDL</sequence>
<proteinExistence type="predicted"/>
<evidence type="ECO:0000256" key="6">
    <source>
        <dbReference type="ARBA" id="ARBA00023004"/>
    </source>
</evidence>
<dbReference type="GO" id="GO:0051537">
    <property type="term" value="F:2 iron, 2 sulfur cluster binding"/>
    <property type="evidence" value="ECO:0007669"/>
    <property type="project" value="UniProtKB-KW"/>
</dbReference>
<dbReference type="InterPro" id="IPR036010">
    <property type="entry name" value="2Fe-2S_ferredoxin-like_sf"/>
</dbReference>
<dbReference type="Gene3D" id="3.40.50.80">
    <property type="entry name" value="Nucleotide-binding domain of ferredoxin-NADP reductase (FNR) module"/>
    <property type="match status" value="1"/>
</dbReference>
<protein>
    <submittedName>
        <fullName evidence="10">Oxidoreductase</fullName>
    </submittedName>
</protein>
<dbReference type="SUPFAM" id="SSF63380">
    <property type="entry name" value="Riboflavin synthase domain-like"/>
    <property type="match status" value="1"/>
</dbReference>
<evidence type="ECO:0000259" key="9">
    <source>
        <dbReference type="PROSITE" id="PS51384"/>
    </source>
</evidence>
<dbReference type="Gene3D" id="2.40.30.10">
    <property type="entry name" value="Translation factors"/>
    <property type="match status" value="1"/>
</dbReference>
<keyword evidence="11" id="KW-1185">Reference proteome</keyword>
<dbReference type="InterPro" id="IPR017927">
    <property type="entry name" value="FAD-bd_FR_type"/>
</dbReference>
<dbReference type="CDD" id="cd06185">
    <property type="entry name" value="PDR_like"/>
    <property type="match status" value="1"/>
</dbReference>
<dbReference type="PANTHER" id="PTHR47354:SF1">
    <property type="entry name" value="CARNITINE MONOOXYGENASE REDUCTASE SUBUNIT"/>
    <property type="match status" value="1"/>
</dbReference>
<feature type="domain" description="FAD-binding FR-type" evidence="9">
    <location>
        <begin position="1"/>
        <end position="100"/>
    </location>
</feature>
<name>A0A7T1TDP7_9ACTN</name>
<evidence type="ECO:0000256" key="1">
    <source>
        <dbReference type="ARBA" id="ARBA00001974"/>
    </source>
</evidence>
<keyword evidence="4" id="KW-0479">Metal-binding</keyword>
<keyword evidence="7" id="KW-0411">Iron-sulfur</keyword>